<dbReference type="PANTHER" id="PTHR34836">
    <property type="entry name" value="OS06G0188250 PROTEIN"/>
    <property type="match status" value="1"/>
</dbReference>
<dbReference type="FunFam" id="3.40.50.2300:FF:000169">
    <property type="entry name" value="Glutamate receptor"/>
    <property type="match status" value="1"/>
</dbReference>
<dbReference type="InterPro" id="IPR001320">
    <property type="entry name" value="Iontro_rcpt_C"/>
</dbReference>
<evidence type="ECO:0000256" key="11">
    <source>
        <dbReference type="ARBA" id="ARBA00023180"/>
    </source>
</evidence>
<evidence type="ECO:0000313" key="20">
    <source>
        <dbReference type="EMBL" id="PRQ57146.1"/>
    </source>
</evidence>
<evidence type="ECO:0000256" key="6">
    <source>
        <dbReference type="ARBA" id="ARBA00022729"/>
    </source>
</evidence>
<feature type="disulfide bond" evidence="16">
    <location>
        <begin position="760"/>
        <end position="817"/>
    </location>
</feature>
<dbReference type="Gene3D" id="3.40.50.2300">
    <property type="match status" value="3"/>
</dbReference>
<keyword evidence="16" id="KW-1015">Disulfide bond</keyword>
<proteinExistence type="inferred from homology"/>
<keyword evidence="21" id="KW-1185">Reference proteome</keyword>
<keyword evidence="13 15" id="KW-0407">Ion channel</keyword>
<dbReference type="Gene3D" id="3.40.190.10">
    <property type="entry name" value="Periplasmic binding protein-like II"/>
    <property type="match status" value="2"/>
</dbReference>
<evidence type="ECO:0000256" key="17">
    <source>
        <dbReference type="SAM" id="Phobius"/>
    </source>
</evidence>
<comment type="similarity">
    <text evidence="2 15">Belongs to the glutamate-gated ion channel (TC 1.A.10.1) family.</text>
</comment>
<dbReference type="SMART" id="SM00079">
    <property type="entry name" value="PBPe"/>
    <property type="match status" value="1"/>
</dbReference>
<comment type="subunit">
    <text evidence="3">May form heteromers.</text>
</comment>
<dbReference type="InterPro" id="IPR015683">
    <property type="entry name" value="Ionotropic_Glu_rcpt"/>
</dbReference>
<evidence type="ECO:0000256" key="1">
    <source>
        <dbReference type="ARBA" id="ARBA00004141"/>
    </source>
</evidence>
<evidence type="ECO:0000256" key="18">
    <source>
        <dbReference type="SAM" id="SignalP"/>
    </source>
</evidence>
<dbReference type="Pfam" id="PF00060">
    <property type="entry name" value="Lig_chan"/>
    <property type="match status" value="1"/>
</dbReference>
<evidence type="ECO:0000259" key="19">
    <source>
        <dbReference type="SMART" id="SM00079"/>
    </source>
</evidence>
<feature type="transmembrane region" description="Helical" evidence="17">
    <location>
        <begin position="836"/>
        <end position="860"/>
    </location>
</feature>
<evidence type="ECO:0000256" key="15">
    <source>
        <dbReference type="PIRNR" id="PIRNR037090"/>
    </source>
</evidence>
<reference evidence="20 21" key="1">
    <citation type="journal article" date="2018" name="Nat. Genet.">
        <title>The Rosa genome provides new insights in the design of modern roses.</title>
        <authorList>
            <person name="Bendahmane M."/>
        </authorList>
    </citation>
    <scope>NUCLEOTIDE SEQUENCE [LARGE SCALE GENOMIC DNA]</scope>
    <source>
        <strain evidence="21">cv. Old Blush</strain>
    </source>
</reference>
<dbReference type="AlphaFoldDB" id="A0A2P6SEN4"/>
<sequence>MIKNNLILSIFVFFLSSWNGLLMAQNKTIPVNVGVVLDLNTQDGKIWLSCIQMSISDFYASHAYYNTRLVLNIRDSKQNVVHAANAALDLIKNAQVQAILGPETSMQASFIISLADQAHVPIISFSATSPSLALLRSSYFFRITQNDSSQVRAISSLIHTFGWRQVVPIYADGEFGEGIIPYLTEALQDVNAHIPYKSVIPQSATDGQIIEELYKLMTMQTRVFIIHMTADQGSRLFARATDIGMMSQGYVWITTTEMTNRLMAMNSSVISSMHGVLGVETYVSKTKELQELTMRWKQQFQLKNPTILDAELDVYGLLAYDAAFALAMAIEKVGTTSFGFQKRLDASFSPSTDLESFEVSIYGPKLSHALSITNFNGIAGEISFVNGQLQSSTFQIVNVNDDGARAIGFWTPQNGLVNKLNSENTTSSKSIVGPIIWPGDSFSIPKGWEIPTNIGKKLRIGIPVKEGYTEFVKITKDPSTNVTDVTGFCIDVFEAALELLPYSLSYEFIPFANVDGTSAGNYDDLCYQVYLGNFDAVVGDTTIRANRSLYVDFTMPYTESGVMMAVPVKDIKNDNAWVFLKPLTWDLWLTISCFFVLIAFVVWVLEHRINKDFRGSPSHQVSTSVWFSFSTMVFSHREKVVSNLTRFVMIIWIFVLLILTQSYTASLASLLTVERLQPTVTSINDLLRKGDSVGYINTSYMYGLLKQVGFPDSKLKSFTTMDIMDRDRIDGALSKGTAKGGIAAVIHEAPYVKLFVANYCSKYTMIGPVFKADGFGFVFPKRSSLVADFSQAILNVTEGVKILNIESKWFKKDERNCQDSSGPKISSSSILRLESFWVLFLITGAAAILSLIVFVASFLYQHRHIWLHSLSTAPRPSTWERLQTLLKIFNKKDQQMQGSHSLQSSRQPNAFHASANNGQQIPVSSYNLNHMGSQSVSFEQQSSN</sequence>
<evidence type="ECO:0000256" key="14">
    <source>
        <dbReference type="ARBA" id="ARBA00049638"/>
    </source>
</evidence>
<dbReference type="FunFam" id="1.10.287.70:FF:000037">
    <property type="entry name" value="Glutamate receptor"/>
    <property type="match status" value="1"/>
</dbReference>
<keyword evidence="6 18" id="KW-0732">Signal</keyword>
<dbReference type="GO" id="GO:0016020">
    <property type="term" value="C:membrane"/>
    <property type="evidence" value="ECO:0007669"/>
    <property type="project" value="UniProtKB-SubCell"/>
</dbReference>
<keyword evidence="9 15" id="KW-0472">Membrane</keyword>
<keyword evidence="10 15" id="KW-0675">Receptor</keyword>
<comment type="subcellular location">
    <subcellularLocation>
        <location evidence="1">Membrane</location>
        <topology evidence="1">Multi-pass membrane protein</topology>
    </subcellularLocation>
</comment>
<dbReference type="FunFam" id="3.40.50.2300:FF:000310">
    <property type="entry name" value="Glutamate receptor"/>
    <property type="match status" value="1"/>
</dbReference>
<evidence type="ECO:0000256" key="5">
    <source>
        <dbReference type="ARBA" id="ARBA00022692"/>
    </source>
</evidence>
<evidence type="ECO:0000256" key="13">
    <source>
        <dbReference type="ARBA" id="ARBA00023303"/>
    </source>
</evidence>
<gene>
    <name evidence="20" type="ORF">RchiOBHm_Chr1g0345071</name>
</gene>
<keyword evidence="12 15" id="KW-1071">Ligand-gated ion channel</keyword>
<dbReference type="PIRSF" id="PIRSF037090">
    <property type="entry name" value="Iontro_Glu-like_rcpt_pln"/>
    <property type="match status" value="1"/>
</dbReference>
<evidence type="ECO:0000256" key="3">
    <source>
        <dbReference type="ARBA" id="ARBA00011095"/>
    </source>
</evidence>
<dbReference type="SUPFAM" id="SSF53850">
    <property type="entry name" value="Periplasmic binding protein-like II"/>
    <property type="match status" value="1"/>
</dbReference>
<evidence type="ECO:0000256" key="4">
    <source>
        <dbReference type="ARBA" id="ARBA00022448"/>
    </source>
</evidence>
<comment type="function">
    <text evidence="15">Glutamate-gated receptor that probably acts as non-selective cation channel.</text>
</comment>
<dbReference type="OMA" id="NFGYWAY"/>
<keyword evidence="11" id="KW-0325">Glycoprotein</keyword>
<feature type="domain" description="Ionotropic glutamate receptor C-terminal" evidence="19">
    <location>
        <begin position="457"/>
        <end position="812"/>
    </location>
</feature>
<dbReference type="FunFam" id="3.40.190.10:FF:000217">
    <property type="entry name" value="Glutamate receptor"/>
    <property type="match status" value="1"/>
</dbReference>
<dbReference type="FunFam" id="3.40.190.10:FF:000103">
    <property type="entry name" value="Glutamate receptor"/>
    <property type="match status" value="1"/>
</dbReference>
<feature type="transmembrane region" description="Helical" evidence="17">
    <location>
        <begin position="647"/>
        <end position="671"/>
    </location>
</feature>
<evidence type="ECO:0000256" key="2">
    <source>
        <dbReference type="ARBA" id="ARBA00008685"/>
    </source>
</evidence>
<evidence type="ECO:0000256" key="16">
    <source>
        <dbReference type="PIRSR" id="PIRSR037090-50"/>
    </source>
</evidence>
<keyword evidence="8 15" id="KW-0406">Ion transport</keyword>
<evidence type="ECO:0000313" key="21">
    <source>
        <dbReference type="Proteomes" id="UP000238479"/>
    </source>
</evidence>
<dbReference type="PANTHER" id="PTHR34836:SF1">
    <property type="entry name" value="OS09G0428600 PROTEIN"/>
    <property type="match status" value="1"/>
</dbReference>
<evidence type="ECO:0000256" key="7">
    <source>
        <dbReference type="ARBA" id="ARBA00022989"/>
    </source>
</evidence>
<dbReference type="InterPro" id="IPR028082">
    <property type="entry name" value="Peripla_BP_I"/>
</dbReference>
<evidence type="ECO:0000256" key="12">
    <source>
        <dbReference type="ARBA" id="ARBA00023286"/>
    </source>
</evidence>
<keyword evidence="5 17" id="KW-0812">Transmembrane</keyword>
<feature type="signal peptide" evidence="18">
    <location>
        <begin position="1"/>
        <end position="24"/>
    </location>
</feature>
<feature type="transmembrane region" description="Helical" evidence="17">
    <location>
        <begin position="585"/>
        <end position="605"/>
    </location>
</feature>
<keyword evidence="4 15" id="KW-0813">Transport</keyword>
<dbReference type="Gene3D" id="1.10.287.70">
    <property type="match status" value="1"/>
</dbReference>
<keyword evidence="7 17" id="KW-1133">Transmembrane helix</keyword>
<name>A0A2P6SEN4_ROSCH</name>
<dbReference type="InterPro" id="IPR017103">
    <property type="entry name" value="Iontropic_Glu_rcpt_pln"/>
</dbReference>
<dbReference type="Pfam" id="PF01094">
    <property type="entry name" value="ANF_receptor"/>
    <property type="match status" value="1"/>
</dbReference>
<evidence type="ECO:0000256" key="10">
    <source>
        <dbReference type="ARBA" id="ARBA00023170"/>
    </source>
</evidence>
<protein>
    <recommendedName>
        <fullName evidence="15">Glutamate receptor</fullName>
    </recommendedName>
</protein>
<dbReference type="GO" id="GO:0015276">
    <property type="term" value="F:ligand-gated monoatomic ion channel activity"/>
    <property type="evidence" value="ECO:0007669"/>
    <property type="project" value="InterPro"/>
</dbReference>
<comment type="function">
    <text evidence="14">Glutamate-gated receptor that probably acts as a non-selective cation channel. May be involved in light-signal transduction and calcium homeostasis via the regulation of calcium influx into cells.</text>
</comment>
<dbReference type="Gramene" id="PRQ57146">
    <property type="protein sequence ID" value="PRQ57146"/>
    <property type="gene ID" value="RchiOBHm_Chr1g0345071"/>
</dbReference>
<dbReference type="EMBL" id="PDCK01000039">
    <property type="protein sequence ID" value="PRQ57146.1"/>
    <property type="molecule type" value="Genomic_DNA"/>
</dbReference>
<accession>A0A2P6SEN4</accession>
<feature type="chain" id="PRO_5015138735" description="Glutamate receptor" evidence="18">
    <location>
        <begin position="25"/>
        <end position="944"/>
    </location>
</feature>
<evidence type="ECO:0000256" key="8">
    <source>
        <dbReference type="ARBA" id="ARBA00023065"/>
    </source>
</evidence>
<organism evidence="20 21">
    <name type="scientific">Rosa chinensis</name>
    <name type="common">China rose</name>
    <dbReference type="NCBI Taxonomy" id="74649"/>
    <lineage>
        <taxon>Eukaryota</taxon>
        <taxon>Viridiplantae</taxon>
        <taxon>Streptophyta</taxon>
        <taxon>Embryophyta</taxon>
        <taxon>Tracheophyta</taxon>
        <taxon>Spermatophyta</taxon>
        <taxon>Magnoliopsida</taxon>
        <taxon>eudicotyledons</taxon>
        <taxon>Gunneridae</taxon>
        <taxon>Pentapetalae</taxon>
        <taxon>rosids</taxon>
        <taxon>fabids</taxon>
        <taxon>Rosales</taxon>
        <taxon>Rosaceae</taxon>
        <taxon>Rosoideae</taxon>
        <taxon>Rosoideae incertae sedis</taxon>
        <taxon>Rosa</taxon>
    </lineage>
</organism>
<dbReference type="InterPro" id="IPR001828">
    <property type="entry name" value="ANF_lig-bd_rcpt"/>
</dbReference>
<comment type="caution">
    <text evidence="20">The sequence shown here is derived from an EMBL/GenBank/DDBJ whole genome shotgun (WGS) entry which is preliminary data.</text>
</comment>
<dbReference type="CDD" id="cd13686">
    <property type="entry name" value="GluR_Plant"/>
    <property type="match status" value="1"/>
</dbReference>
<dbReference type="InterPro" id="IPR044440">
    <property type="entry name" value="GABAb_receptor_plant_PBP1"/>
</dbReference>
<dbReference type="CDD" id="cd19990">
    <property type="entry name" value="PBP1_GABAb_receptor_plant"/>
    <property type="match status" value="1"/>
</dbReference>
<dbReference type="SUPFAM" id="SSF53822">
    <property type="entry name" value="Periplasmic binding protein-like I"/>
    <property type="match status" value="1"/>
</dbReference>
<dbReference type="Proteomes" id="UP000238479">
    <property type="component" value="Chromosome 1"/>
</dbReference>
<evidence type="ECO:0000256" key="9">
    <source>
        <dbReference type="ARBA" id="ARBA00023136"/>
    </source>
</evidence>